<dbReference type="HAMAP" id="MF_00579">
    <property type="entry name" value="FTR"/>
    <property type="match status" value="1"/>
</dbReference>
<dbReference type="GO" id="GO:0005737">
    <property type="term" value="C:cytoplasm"/>
    <property type="evidence" value="ECO:0007669"/>
    <property type="project" value="UniProtKB-SubCell"/>
</dbReference>
<dbReference type="InterPro" id="IPR002770">
    <property type="entry name" value="ForMFR_H4MPT_ForTrfase_C"/>
</dbReference>
<name>A0A5B9QAH7_9BACT</name>
<dbReference type="Pfam" id="PF01913">
    <property type="entry name" value="FTR"/>
    <property type="match status" value="1"/>
</dbReference>
<dbReference type="GO" id="GO:0016787">
    <property type="term" value="F:hydrolase activity"/>
    <property type="evidence" value="ECO:0007669"/>
    <property type="project" value="UniProtKB-KW"/>
</dbReference>
<dbReference type="InterPro" id="IPR014053">
    <property type="entry name" value="ForMFR_H4MPT_ForTrfase"/>
</dbReference>
<proteinExistence type="inferred from homology"/>
<dbReference type="RefSeq" id="WP_210417894.1">
    <property type="nucleotide sequence ID" value="NZ_CP042913.1"/>
</dbReference>
<dbReference type="GO" id="GO:0030270">
    <property type="term" value="F:formylmethanofuran-tetrahydromethanopterin N-formyltransferase activity"/>
    <property type="evidence" value="ECO:0007669"/>
    <property type="project" value="UniProtKB-UniRule"/>
</dbReference>
<dbReference type="NCBIfam" id="NF002554">
    <property type="entry name" value="PRK02114.1"/>
    <property type="match status" value="1"/>
</dbReference>
<dbReference type="EMBL" id="CP042913">
    <property type="protein sequence ID" value="QEG33896.1"/>
    <property type="molecule type" value="Genomic_DNA"/>
</dbReference>
<dbReference type="Gene3D" id="3.30.70.520">
    <property type="match status" value="2"/>
</dbReference>
<reference evidence="6 7" key="1">
    <citation type="submission" date="2019-08" db="EMBL/GenBank/DDBJ databases">
        <title>Deep-cultivation of Planctomycetes and their phenomic and genomic characterization uncovers novel biology.</title>
        <authorList>
            <person name="Wiegand S."/>
            <person name="Jogler M."/>
            <person name="Boedeker C."/>
            <person name="Pinto D."/>
            <person name="Vollmers J."/>
            <person name="Rivas-Marin E."/>
            <person name="Kohn T."/>
            <person name="Peeters S.H."/>
            <person name="Heuer A."/>
            <person name="Rast P."/>
            <person name="Oberbeckmann S."/>
            <person name="Bunk B."/>
            <person name="Jeske O."/>
            <person name="Meyerdierks A."/>
            <person name="Storesund J.E."/>
            <person name="Kallscheuer N."/>
            <person name="Luecker S."/>
            <person name="Lage O.M."/>
            <person name="Pohl T."/>
            <person name="Merkel B.J."/>
            <person name="Hornburger P."/>
            <person name="Mueller R.-W."/>
            <person name="Bruemmer F."/>
            <person name="Labrenz M."/>
            <person name="Spormann A.M."/>
            <person name="Op den Camp H."/>
            <person name="Overmann J."/>
            <person name="Amann R."/>
            <person name="Jetten M.S.M."/>
            <person name="Mascher T."/>
            <person name="Medema M.H."/>
            <person name="Devos D.P."/>
            <person name="Kaster A.-K."/>
            <person name="Ovreas L."/>
            <person name="Rohde M."/>
            <person name="Galperin M.Y."/>
            <person name="Jogler C."/>
        </authorList>
    </citation>
    <scope>NUCLEOTIDE SEQUENCE [LARGE SCALE GENOMIC DNA]</scope>
    <source>
        <strain evidence="6 7">Pr1d</strain>
    </source>
</reference>
<comment type="catalytic activity">
    <reaction evidence="3">
        <text>N-formylmethanofuran + 5,6,7,8-tetrahydromethanopterin + H(+) = N(5)-formyl-5,6,7,8-tetrahydromethanopterin + methanofuran</text>
        <dbReference type="Rhea" id="RHEA:18061"/>
        <dbReference type="ChEBI" id="CHEBI:15378"/>
        <dbReference type="ChEBI" id="CHEBI:57727"/>
        <dbReference type="ChEBI" id="CHEBI:58018"/>
        <dbReference type="ChEBI" id="CHEBI:58103"/>
        <dbReference type="ChEBI" id="CHEBI:58151"/>
        <dbReference type="EC" id="2.3.1.101"/>
    </reaction>
</comment>
<dbReference type="Proteomes" id="UP000323917">
    <property type="component" value="Chromosome"/>
</dbReference>
<comment type="subcellular location">
    <subcellularLocation>
        <location evidence="3">Cytoplasm</location>
    </subcellularLocation>
</comment>
<keyword evidence="3" id="KW-0963">Cytoplasm</keyword>
<dbReference type="GO" id="GO:0046294">
    <property type="term" value="P:formaldehyde catabolic process"/>
    <property type="evidence" value="ECO:0007669"/>
    <property type="project" value="UniProtKB-UniRule"/>
</dbReference>
<dbReference type="EC" id="2.3.1.101" evidence="3"/>
<dbReference type="SUPFAM" id="SSF55112">
    <property type="entry name" value="Formylmethanofuran:tetrahydromethanopterin formyltransferase"/>
    <property type="match status" value="2"/>
</dbReference>
<comment type="subunit">
    <text evidence="3">Homotetramer.</text>
</comment>
<accession>A0A5B9QAH7</accession>
<gene>
    <name evidence="6" type="primary">fhcD</name>
    <name evidence="3" type="synonym">ffsA</name>
    <name evidence="6" type="ORF">Pr1d_11660</name>
</gene>
<feature type="domain" description="Formylmethanofuran: tetrahydromethanopterin formyltransferase Ftr N-terminal" evidence="4">
    <location>
        <begin position="8"/>
        <end position="149"/>
    </location>
</feature>
<dbReference type="NCBIfam" id="TIGR03119">
    <property type="entry name" value="one_C_fhcD"/>
    <property type="match status" value="1"/>
</dbReference>
<dbReference type="InterPro" id="IPR022667">
    <property type="entry name" value="ForMFR_H4MPT_ForTrfase_N"/>
</dbReference>
<dbReference type="UniPathway" id="UPA00562">
    <property type="reaction ID" value="UER00704"/>
</dbReference>
<keyword evidence="7" id="KW-1185">Reference proteome</keyword>
<keyword evidence="2 3" id="KW-0808">Transferase</keyword>
<dbReference type="Pfam" id="PF02741">
    <property type="entry name" value="FTR_C"/>
    <property type="match status" value="1"/>
</dbReference>
<evidence type="ECO:0000313" key="6">
    <source>
        <dbReference type="EMBL" id="QEG33896.1"/>
    </source>
</evidence>
<keyword evidence="6" id="KW-0378">Hydrolase</keyword>
<protein>
    <recommendedName>
        <fullName evidence="3">Formylmethanofuran--tetrahydromethanopterin formyltransferase</fullName>
        <shortName evidence="3">Ftr</shortName>
        <ecNumber evidence="3">2.3.1.101</ecNumber>
    </recommendedName>
    <alternativeName>
        <fullName evidence="3">H4MPT formyltransferase</fullName>
    </alternativeName>
</protein>
<comment type="function">
    <text evidence="3">Catalyzes the transfer of a formyl group from 5-formyl tetrahydromethanopterin (5-formyl-H(4)MPT) to methanofuran (MFR) to produce formylmethanofuran (formyl-MFR) and tetrahydromethanopterin (H(4)MPT).</text>
</comment>
<evidence type="ECO:0000259" key="4">
    <source>
        <dbReference type="Pfam" id="PF01913"/>
    </source>
</evidence>
<evidence type="ECO:0000259" key="5">
    <source>
        <dbReference type="Pfam" id="PF02741"/>
    </source>
</evidence>
<dbReference type="InterPro" id="IPR023447">
    <property type="entry name" value="ForMFR_H4MPT_ForTrfase_fd-like"/>
</dbReference>
<keyword evidence="3 6" id="KW-0012">Acyltransferase</keyword>
<dbReference type="PIRSF" id="PIRSF006414">
    <property type="entry name" value="Ftr_formyl_trnsf"/>
    <property type="match status" value="1"/>
</dbReference>
<organism evidence="6 7">
    <name type="scientific">Bythopirellula goksoeyrii</name>
    <dbReference type="NCBI Taxonomy" id="1400387"/>
    <lineage>
        <taxon>Bacteria</taxon>
        <taxon>Pseudomonadati</taxon>
        <taxon>Planctomycetota</taxon>
        <taxon>Planctomycetia</taxon>
        <taxon>Pirellulales</taxon>
        <taxon>Lacipirellulaceae</taxon>
        <taxon>Bythopirellula</taxon>
    </lineage>
</organism>
<feature type="domain" description="Formylmethanofuran: tetrahydromethanopterin formyltransferase Ftr C-terminal" evidence="5">
    <location>
        <begin position="152"/>
        <end position="298"/>
    </location>
</feature>
<evidence type="ECO:0000313" key="7">
    <source>
        <dbReference type="Proteomes" id="UP000323917"/>
    </source>
</evidence>
<comment type="similarity">
    <text evidence="1 3">Belongs to the FTR family.</text>
</comment>
<dbReference type="KEGG" id="bgok:Pr1d_11660"/>
<comment type="pathway">
    <text evidence="3">One-carbon metabolism; formaldehyde degradation; formate from formaldehyde (H(4)MPT route): step 4/5.</text>
</comment>
<dbReference type="AlphaFoldDB" id="A0A5B9QAH7"/>
<sequence length="302" mass="32157">MMVRMLHLGTTEIVDTFAEAFRMRYVRLVVTAADDYWLDAALREVTGYGSSVIGCDAEIAVEHFVDSSETPDGRLGAAILAFGFSVDALAKSIPNRVGQCLMTCPTTAVYNGLPTAEEQIALGKYLRFFGDGFQKSKVLGERRYWRIPVMDGEFLVEEQVGVAKGVAGGNIILQATTSEVALAAARRVVKALAPLPGVITPFPGGVVRSGSKVGSKYKGMVASTNDAFCPTLRGRVETDLFEDASCAYEIVIDGVDETAVAKAMTAALHAAAGEGVLAISAGNYGGKLGKFHFHLHELLKAQ</sequence>
<keyword evidence="3" id="KW-0554">One-carbon metabolism</keyword>
<evidence type="ECO:0000256" key="2">
    <source>
        <dbReference type="ARBA" id="ARBA00022679"/>
    </source>
</evidence>
<dbReference type="GO" id="GO:0006730">
    <property type="term" value="P:one-carbon metabolic process"/>
    <property type="evidence" value="ECO:0007669"/>
    <property type="project" value="UniProtKB-UniRule"/>
</dbReference>
<evidence type="ECO:0000256" key="3">
    <source>
        <dbReference type="HAMAP-Rule" id="MF_00579"/>
    </source>
</evidence>
<evidence type="ECO:0000256" key="1">
    <source>
        <dbReference type="ARBA" id="ARBA00006770"/>
    </source>
</evidence>